<protein>
    <submittedName>
        <fullName evidence="1">Uncharacterized protein</fullName>
    </submittedName>
</protein>
<dbReference type="Proteomes" id="UP001597036">
    <property type="component" value="Unassembled WGS sequence"/>
</dbReference>
<comment type="caution">
    <text evidence="1">The sequence shown here is derived from an EMBL/GenBank/DDBJ whole genome shotgun (WGS) entry which is preliminary data.</text>
</comment>
<dbReference type="RefSeq" id="WP_377938282.1">
    <property type="nucleotide sequence ID" value="NZ_JBHTHQ010000012.1"/>
</dbReference>
<proteinExistence type="predicted"/>
<sequence>MAMSNPWQNLTSDLKASFSGKPRLSDIPQREGTQDIPVDVLMRRVFATGERAFQIHMMHNDPVFERYSHKDIDEIIRIGVEVGRQYAREISQLNLTWRQAMRYFDIDYREQTKPDTAERVFFAQYVEPNKLTVFTDVLDRYAKSAFVKDKTHDISVHKAHAVLVGHELFHFLEYRDRGSIVTRNFTVVTHKLGPLKLKATPASLSEIAAMAFTKEWLGLDYSPNVYDVLFMHVYEPKAAALVLEDIERSANLKHQAKHKKEK</sequence>
<reference evidence="2" key="1">
    <citation type="journal article" date="2019" name="Int. J. Syst. Evol. Microbiol.">
        <title>The Global Catalogue of Microorganisms (GCM) 10K type strain sequencing project: providing services to taxonomists for standard genome sequencing and annotation.</title>
        <authorList>
            <consortium name="The Broad Institute Genomics Platform"/>
            <consortium name="The Broad Institute Genome Sequencing Center for Infectious Disease"/>
            <person name="Wu L."/>
            <person name="Ma J."/>
        </authorList>
    </citation>
    <scope>NUCLEOTIDE SEQUENCE [LARGE SCALE GENOMIC DNA]</scope>
    <source>
        <strain evidence="2">CCM 8604</strain>
    </source>
</reference>
<accession>A0ABW2Y7R5</accession>
<dbReference type="EMBL" id="JBHTHQ010000012">
    <property type="protein sequence ID" value="MFD0704631.1"/>
    <property type="molecule type" value="Genomic_DNA"/>
</dbReference>
<gene>
    <name evidence="1" type="ORF">ACFQY8_02550</name>
</gene>
<name>A0ABW2Y7R5_9BIFI</name>
<keyword evidence="2" id="KW-1185">Reference proteome</keyword>
<organism evidence="1 2">
    <name type="scientific">Alloscardovia venturai</name>
    <dbReference type="NCBI Taxonomy" id="1769421"/>
    <lineage>
        <taxon>Bacteria</taxon>
        <taxon>Bacillati</taxon>
        <taxon>Actinomycetota</taxon>
        <taxon>Actinomycetes</taxon>
        <taxon>Bifidobacteriales</taxon>
        <taxon>Bifidobacteriaceae</taxon>
        <taxon>Alloscardovia</taxon>
    </lineage>
</organism>
<evidence type="ECO:0000313" key="1">
    <source>
        <dbReference type="EMBL" id="MFD0704631.1"/>
    </source>
</evidence>
<evidence type="ECO:0000313" key="2">
    <source>
        <dbReference type="Proteomes" id="UP001597036"/>
    </source>
</evidence>